<accession>A0A0N9HYS6</accession>
<evidence type="ECO:0000313" key="5">
    <source>
        <dbReference type="Proteomes" id="UP000063699"/>
    </source>
</evidence>
<dbReference type="RefSeq" id="WP_054294401.1">
    <property type="nucleotide sequence ID" value="NZ_CP012752.1"/>
</dbReference>
<sequence length="729" mass="79493">MADAGARRKQVGAKAREKLDALDALLRQATALVDAPQALRENATEAANKLIEAQVLRKLRATPLNDLRNVVAKGVRFGKLADAGYRTAADIRSVPVSALIAVQGVGENSAKAISRAAAQVAQQFRQDTVIRFDVSGRPARDTELLSSLVKLRAAEQAAKRLRPDVERLRDQASPLSEAARRARSRVRMFFSGKEKRTAALTALQDIEALLAGSGVTALRRDIASAEAAVAATGSQTDELWRSYESSAADISSLLSTLSGVQRADDTEAAHGYASNDLARKIQAVPLDTSRLTATLRGYQVFGAQYAITQRRVILGDEMGLGKTVQALAAAAHLAANGQNLFLVVCPASVLVNWINEIGKHTVLPAHGLYGAGRDAATEAWARQGGVAVTTYTTLGRLSLPTARLSMVVVDEAHYVKNPQAQRTQAVLSVVDKAERALFLTGTPMENRVEEFRNLVGYLQPAIAAKVQPLDALGGARAFRRAVAPVYLRRNQEDVLRELPERLEMDDWVQFSDADERHYRRAVMSGHYMKMRRAAFMAGKGGSAKVERLLEIVEESAASEWKVIVFSYFLDVLACVREAVGPVAFGPLTGSASPRRKQELVDSFSRRSGHAVLLSQIEAGGVGLNIQAASVMIITEPQWKPSTEDQAIARAHRMGQFRKVHVHRLMAKDSVDERIREILEGKTRLFDAYARKSTAKESDARAVDTAWHSEEAAKGRIVEVERRRLGGDDY</sequence>
<dbReference type="Gene3D" id="1.10.150.20">
    <property type="entry name" value="5' to 3' exonuclease, C-terminal subdomain"/>
    <property type="match status" value="1"/>
</dbReference>
<protein>
    <recommendedName>
        <fullName evidence="6">Helicase SNF2</fullName>
    </recommendedName>
</protein>
<dbReference type="GO" id="GO:0016787">
    <property type="term" value="F:hydrolase activity"/>
    <property type="evidence" value="ECO:0007669"/>
    <property type="project" value="UniProtKB-KW"/>
</dbReference>
<feature type="domain" description="Helicase ATP-binding" evidence="2">
    <location>
        <begin position="303"/>
        <end position="461"/>
    </location>
</feature>
<proteinExistence type="predicted"/>
<dbReference type="KEGG" id="kphy:AOZ06_41625"/>
<keyword evidence="5" id="KW-1185">Reference proteome</keyword>
<dbReference type="InterPro" id="IPR001650">
    <property type="entry name" value="Helicase_C-like"/>
</dbReference>
<dbReference type="Pfam" id="PF00176">
    <property type="entry name" value="SNF2-rel_dom"/>
    <property type="match status" value="1"/>
</dbReference>
<dbReference type="PROSITE" id="PS51194">
    <property type="entry name" value="HELICASE_CTER"/>
    <property type="match status" value="1"/>
</dbReference>
<dbReference type="STRING" id="860235.AOZ06_41625"/>
<gene>
    <name evidence="4" type="ORF">AOZ06_41625</name>
</gene>
<dbReference type="Gene3D" id="3.40.50.10810">
    <property type="entry name" value="Tandem AAA-ATPase domain"/>
    <property type="match status" value="1"/>
</dbReference>
<dbReference type="SUPFAM" id="SSF47794">
    <property type="entry name" value="Rad51 N-terminal domain-like"/>
    <property type="match status" value="1"/>
</dbReference>
<dbReference type="CDD" id="cd18793">
    <property type="entry name" value="SF2_C_SNF"/>
    <property type="match status" value="1"/>
</dbReference>
<dbReference type="Proteomes" id="UP000063699">
    <property type="component" value="Chromosome"/>
</dbReference>
<dbReference type="AlphaFoldDB" id="A0A0N9HYS6"/>
<dbReference type="PROSITE" id="PS51192">
    <property type="entry name" value="HELICASE_ATP_BIND_1"/>
    <property type="match status" value="1"/>
</dbReference>
<dbReference type="SMART" id="SM00487">
    <property type="entry name" value="DEXDc"/>
    <property type="match status" value="1"/>
</dbReference>
<dbReference type="PANTHER" id="PTHR10799">
    <property type="entry name" value="SNF2/RAD54 HELICASE FAMILY"/>
    <property type="match status" value="1"/>
</dbReference>
<dbReference type="InterPro" id="IPR010995">
    <property type="entry name" value="DNA_repair_Rad51/TF_NusA_a-hlx"/>
</dbReference>
<dbReference type="InterPro" id="IPR027417">
    <property type="entry name" value="P-loop_NTPase"/>
</dbReference>
<reference evidence="4 5" key="1">
    <citation type="submission" date="2015-07" db="EMBL/GenBank/DDBJ databases">
        <title>Genome sequencing of Kibdelosporangium phytohabitans.</title>
        <authorList>
            <person name="Qin S."/>
            <person name="Xing K."/>
        </authorList>
    </citation>
    <scope>NUCLEOTIDE SEQUENCE [LARGE SCALE GENOMIC DNA]</scope>
    <source>
        <strain evidence="4 5">KLBMP1111</strain>
    </source>
</reference>
<evidence type="ECO:0008006" key="6">
    <source>
        <dbReference type="Google" id="ProtNLM"/>
    </source>
</evidence>
<feature type="domain" description="Helicase C-terminal" evidence="3">
    <location>
        <begin position="544"/>
        <end position="698"/>
    </location>
</feature>
<dbReference type="SUPFAM" id="SSF52540">
    <property type="entry name" value="P-loop containing nucleoside triphosphate hydrolases"/>
    <property type="match status" value="2"/>
</dbReference>
<evidence type="ECO:0000259" key="3">
    <source>
        <dbReference type="PROSITE" id="PS51194"/>
    </source>
</evidence>
<dbReference type="InterPro" id="IPR049730">
    <property type="entry name" value="SNF2/RAD54-like_C"/>
</dbReference>
<dbReference type="OrthoDB" id="9760715at2"/>
<dbReference type="CDD" id="cd17919">
    <property type="entry name" value="DEXHc_Snf"/>
    <property type="match status" value="1"/>
</dbReference>
<keyword evidence="1" id="KW-0378">Hydrolase</keyword>
<evidence type="ECO:0000259" key="2">
    <source>
        <dbReference type="PROSITE" id="PS51192"/>
    </source>
</evidence>
<evidence type="ECO:0000256" key="1">
    <source>
        <dbReference type="ARBA" id="ARBA00022801"/>
    </source>
</evidence>
<dbReference type="InterPro" id="IPR014001">
    <property type="entry name" value="Helicase_ATP-bd"/>
</dbReference>
<organism evidence="4 5">
    <name type="scientific">Kibdelosporangium phytohabitans</name>
    <dbReference type="NCBI Taxonomy" id="860235"/>
    <lineage>
        <taxon>Bacteria</taxon>
        <taxon>Bacillati</taxon>
        <taxon>Actinomycetota</taxon>
        <taxon>Actinomycetes</taxon>
        <taxon>Pseudonocardiales</taxon>
        <taxon>Pseudonocardiaceae</taxon>
        <taxon>Kibdelosporangium</taxon>
    </lineage>
</organism>
<dbReference type="InterPro" id="IPR038718">
    <property type="entry name" value="SNF2-like_sf"/>
</dbReference>
<dbReference type="EMBL" id="CP012752">
    <property type="protein sequence ID" value="ALG12508.1"/>
    <property type="molecule type" value="Genomic_DNA"/>
</dbReference>
<dbReference type="Gene3D" id="3.40.50.300">
    <property type="entry name" value="P-loop containing nucleotide triphosphate hydrolases"/>
    <property type="match status" value="1"/>
</dbReference>
<dbReference type="GO" id="GO:0005524">
    <property type="term" value="F:ATP binding"/>
    <property type="evidence" value="ECO:0007669"/>
    <property type="project" value="InterPro"/>
</dbReference>
<dbReference type="SMART" id="SM00490">
    <property type="entry name" value="HELICc"/>
    <property type="match status" value="1"/>
</dbReference>
<dbReference type="InterPro" id="IPR000330">
    <property type="entry name" value="SNF2_N"/>
</dbReference>
<evidence type="ECO:0000313" key="4">
    <source>
        <dbReference type="EMBL" id="ALG12508.1"/>
    </source>
</evidence>
<name>A0A0N9HYS6_9PSEU</name>